<accession>A0ACB9FIJ9</accession>
<reference evidence="1 2" key="2">
    <citation type="journal article" date="2022" name="Mol. Ecol. Resour.">
        <title>The genomes of chicory, endive, great burdock and yacon provide insights into Asteraceae paleo-polyploidization history and plant inulin production.</title>
        <authorList>
            <person name="Fan W."/>
            <person name="Wang S."/>
            <person name="Wang H."/>
            <person name="Wang A."/>
            <person name="Jiang F."/>
            <person name="Liu H."/>
            <person name="Zhao H."/>
            <person name="Xu D."/>
            <person name="Zhang Y."/>
        </authorList>
    </citation>
    <scope>NUCLEOTIDE SEQUENCE [LARGE SCALE GENOMIC DNA]</scope>
    <source>
        <strain evidence="2">cv. Niubang</strain>
    </source>
</reference>
<organism evidence="1 2">
    <name type="scientific">Arctium lappa</name>
    <name type="common">Greater burdock</name>
    <name type="synonym">Lappa major</name>
    <dbReference type="NCBI Taxonomy" id="4217"/>
    <lineage>
        <taxon>Eukaryota</taxon>
        <taxon>Viridiplantae</taxon>
        <taxon>Streptophyta</taxon>
        <taxon>Embryophyta</taxon>
        <taxon>Tracheophyta</taxon>
        <taxon>Spermatophyta</taxon>
        <taxon>Magnoliopsida</taxon>
        <taxon>eudicotyledons</taxon>
        <taxon>Gunneridae</taxon>
        <taxon>Pentapetalae</taxon>
        <taxon>asterids</taxon>
        <taxon>campanulids</taxon>
        <taxon>Asterales</taxon>
        <taxon>Asteraceae</taxon>
        <taxon>Carduoideae</taxon>
        <taxon>Cardueae</taxon>
        <taxon>Arctiinae</taxon>
        <taxon>Arctium</taxon>
    </lineage>
</organism>
<dbReference type="Proteomes" id="UP001055879">
    <property type="component" value="Linkage Group LG01"/>
</dbReference>
<dbReference type="EMBL" id="CM042047">
    <property type="protein sequence ID" value="KAI3770656.1"/>
    <property type="molecule type" value="Genomic_DNA"/>
</dbReference>
<keyword evidence="2" id="KW-1185">Reference proteome</keyword>
<protein>
    <submittedName>
        <fullName evidence="1">Uncharacterized protein</fullName>
    </submittedName>
</protein>
<reference evidence="2" key="1">
    <citation type="journal article" date="2022" name="Mol. Ecol. Resour.">
        <title>The genomes of chicory, endive, great burdock and yacon provide insights into Asteraceae palaeo-polyploidization history and plant inulin production.</title>
        <authorList>
            <person name="Fan W."/>
            <person name="Wang S."/>
            <person name="Wang H."/>
            <person name="Wang A."/>
            <person name="Jiang F."/>
            <person name="Liu H."/>
            <person name="Zhao H."/>
            <person name="Xu D."/>
            <person name="Zhang Y."/>
        </authorList>
    </citation>
    <scope>NUCLEOTIDE SEQUENCE [LARGE SCALE GENOMIC DNA]</scope>
    <source>
        <strain evidence="2">cv. Niubang</strain>
    </source>
</reference>
<evidence type="ECO:0000313" key="1">
    <source>
        <dbReference type="EMBL" id="KAI3770656.1"/>
    </source>
</evidence>
<evidence type="ECO:0000313" key="2">
    <source>
        <dbReference type="Proteomes" id="UP001055879"/>
    </source>
</evidence>
<proteinExistence type="predicted"/>
<sequence length="100" mass="10580">MMFMVFLGTDGADTEHCETKLHGDDEVDGEKKISGVIGVCGVAELGGDGVELIADESGDTGDGFYMHQYNKQQLLQLNFKNGGGAREEGAGGRMVGCSIY</sequence>
<comment type="caution">
    <text evidence="1">The sequence shown here is derived from an EMBL/GenBank/DDBJ whole genome shotgun (WGS) entry which is preliminary data.</text>
</comment>
<name>A0ACB9FIJ9_ARCLA</name>
<gene>
    <name evidence="1" type="ORF">L6452_01797</name>
</gene>